<dbReference type="RefSeq" id="WP_152762478.1">
    <property type="nucleotide sequence ID" value="NZ_WHLY01000002.1"/>
</dbReference>
<dbReference type="EMBL" id="WHLY01000002">
    <property type="protein sequence ID" value="MPR35432.1"/>
    <property type="molecule type" value="Genomic_DNA"/>
</dbReference>
<accession>A0A7C9FSN0</accession>
<comment type="caution">
    <text evidence="2">The sequence shown here is derived from an EMBL/GenBank/DDBJ whole genome shotgun (WGS) entry which is preliminary data.</text>
</comment>
<feature type="transmembrane region" description="Helical" evidence="1">
    <location>
        <begin position="40"/>
        <end position="60"/>
    </location>
</feature>
<dbReference type="Proteomes" id="UP000479293">
    <property type="component" value="Unassembled WGS sequence"/>
</dbReference>
<sequence length="231" mass="27347">MAYFTYFERYPLASFAVFFILLPLSLAFYRFAWLDRAFRLLTIFLCLDLVLGLGMIHLAAHRSNNLLLLNLFVPCRYLLFSGMFYYKFRSPGFRKMVLYTLIGFVPFTILDVYASNTLLSDLHNHRVGRYSQVVESVLIILWALLYFYEMTKTLTVKNIISYPFFWVCAGLLLFYSGNIFYFPFWYYMYVWEDDLKLGFVEEVPNVVEIISLLLFSIGIWQTRAHHDSPES</sequence>
<keyword evidence="1" id="KW-0812">Transmembrane</keyword>
<feature type="transmembrane region" description="Helical" evidence="1">
    <location>
        <begin position="203"/>
        <end position="220"/>
    </location>
</feature>
<keyword evidence="3" id="KW-1185">Reference proteome</keyword>
<evidence type="ECO:0000256" key="1">
    <source>
        <dbReference type="SAM" id="Phobius"/>
    </source>
</evidence>
<organism evidence="2 3">
    <name type="scientific">Salmonirosea aquatica</name>
    <dbReference type="NCBI Taxonomy" id="2654236"/>
    <lineage>
        <taxon>Bacteria</taxon>
        <taxon>Pseudomonadati</taxon>
        <taxon>Bacteroidota</taxon>
        <taxon>Cytophagia</taxon>
        <taxon>Cytophagales</taxon>
        <taxon>Spirosomataceae</taxon>
        <taxon>Salmonirosea</taxon>
    </lineage>
</organism>
<dbReference type="AlphaFoldDB" id="A0A7C9FSN0"/>
<reference evidence="2 3" key="1">
    <citation type="submission" date="2019-10" db="EMBL/GenBank/DDBJ databases">
        <title>Draft Genome Sequence of Cytophagaceae sp. SJW1-29.</title>
        <authorList>
            <person name="Choi A."/>
        </authorList>
    </citation>
    <scope>NUCLEOTIDE SEQUENCE [LARGE SCALE GENOMIC DNA]</scope>
    <source>
        <strain evidence="2 3">SJW1-29</strain>
    </source>
</reference>
<protein>
    <submittedName>
        <fullName evidence="2">Uncharacterized protein</fullName>
    </submittedName>
</protein>
<keyword evidence="1" id="KW-1133">Transmembrane helix</keyword>
<feature type="transmembrane region" description="Helical" evidence="1">
    <location>
        <begin position="12"/>
        <end position="33"/>
    </location>
</feature>
<feature type="transmembrane region" description="Helical" evidence="1">
    <location>
        <begin position="98"/>
        <end position="118"/>
    </location>
</feature>
<feature type="transmembrane region" description="Helical" evidence="1">
    <location>
        <begin position="66"/>
        <end position="86"/>
    </location>
</feature>
<evidence type="ECO:0000313" key="2">
    <source>
        <dbReference type="EMBL" id="MPR35432.1"/>
    </source>
</evidence>
<keyword evidence="1" id="KW-0472">Membrane</keyword>
<evidence type="ECO:0000313" key="3">
    <source>
        <dbReference type="Proteomes" id="UP000479293"/>
    </source>
</evidence>
<proteinExistence type="predicted"/>
<feature type="transmembrane region" description="Helical" evidence="1">
    <location>
        <begin position="130"/>
        <end position="148"/>
    </location>
</feature>
<name>A0A7C9FSN0_9BACT</name>
<feature type="transmembrane region" description="Helical" evidence="1">
    <location>
        <begin position="160"/>
        <end position="183"/>
    </location>
</feature>
<gene>
    <name evidence="2" type="ORF">GBK04_19265</name>
</gene>